<gene>
    <name evidence="1" type="ORF">OV287_21875</name>
</gene>
<dbReference type="RefSeq" id="WP_267535983.1">
    <property type="nucleotide sequence ID" value="NZ_JAPNKA010000001.1"/>
</dbReference>
<organism evidence="1 2">
    <name type="scientific">Archangium lansingense</name>
    <dbReference type="NCBI Taxonomy" id="2995310"/>
    <lineage>
        <taxon>Bacteria</taxon>
        <taxon>Pseudomonadati</taxon>
        <taxon>Myxococcota</taxon>
        <taxon>Myxococcia</taxon>
        <taxon>Myxococcales</taxon>
        <taxon>Cystobacterineae</taxon>
        <taxon>Archangiaceae</taxon>
        <taxon>Archangium</taxon>
    </lineage>
</organism>
<accession>A0ABT4A649</accession>
<dbReference type="PANTHER" id="PTHR35788">
    <property type="entry name" value="EXPORTED PROTEIN-RELATED"/>
    <property type="match status" value="1"/>
</dbReference>
<dbReference type="Proteomes" id="UP001207654">
    <property type="component" value="Unassembled WGS sequence"/>
</dbReference>
<dbReference type="InterPro" id="IPR007391">
    <property type="entry name" value="Vancomycin_resist_VanW"/>
</dbReference>
<sequence>MKRWTELLRPLVPVPARVWVAASRRALRDLRSGTWRMMATGAERFRAEAREWPAHVSVSQPLGHSAHVESKKHNLALAIRELQDVRVGPEELFSFWKLVGQPTKRRGFVPGRNLVQGRLEVSVGGGLCQLSGLTYLLALSSGLWVTERHAHSVDIYTEQTRFAPLGADATVAYGYKDLRFRNVIPFPIALRFELGTDTLTGSVCAPLPLEPCAVEFSIEEEADGRQVTTWVRRPGAMEPDCLGVSRYGKPAQAA</sequence>
<dbReference type="Pfam" id="PF04294">
    <property type="entry name" value="VanW"/>
    <property type="match status" value="1"/>
</dbReference>
<dbReference type="InterPro" id="IPR052913">
    <property type="entry name" value="Glycopeptide_resist_protein"/>
</dbReference>
<proteinExistence type="predicted"/>
<dbReference type="PANTHER" id="PTHR35788:SF1">
    <property type="entry name" value="EXPORTED PROTEIN"/>
    <property type="match status" value="1"/>
</dbReference>
<reference evidence="1 2" key="1">
    <citation type="submission" date="2022-11" db="EMBL/GenBank/DDBJ databases">
        <title>Minimal conservation of predation-associated metabolite biosynthetic gene clusters underscores biosynthetic potential of Myxococcota including descriptions for ten novel species: Archangium lansinium sp. nov., Myxococcus landrumus sp. nov., Nannocystis bai.</title>
        <authorList>
            <person name="Ahearne A."/>
            <person name="Stevens C."/>
            <person name="Phillips K."/>
        </authorList>
    </citation>
    <scope>NUCLEOTIDE SEQUENCE [LARGE SCALE GENOMIC DNA]</scope>
    <source>
        <strain evidence="1 2">MIWBW</strain>
    </source>
</reference>
<keyword evidence="2" id="KW-1185">Reference proteome</keyword>
<evidence type="ECO:0000313" key="1">
    <source>
        <dbReference type="EMBL" id="MCY1077132.1"/>
    </source>
</evidence>
<evidence type="ECO:0000313" key="2">
    <source>
        <dbReference type="Proteomes" id="UP001207654"/>
    </source>
</evidence>
<dbReference type="EMBL" id="JAPNKA010000001">
    <property type="protein sequence ID" value="MCY1077132.1"/>
    <property type="molecule type" value="Genomic_DNA"/>
</dbReference>
<protein>
    <submittedName>
        <fullName evidence="1">VanW family protein</fullName>
    </submittedName>
</protein>
<name>A0ABT4A649_9BACT</name>
<comment type="caution">
    <text evidence="1">The sequence shown here is derived from an EMBL/GenBank/DDBJ whole genome shotgun (WGS) entry which is preliminary data.</text>
</comment>